<evidence type="ECO:0000259" key="7">
    <source>
        <dbReference type="PROSITE" id="PS50892"/>
    </source>
</evidence>
<dbReference type="GO" id="GO:0012505">
    <property type="term" value="C:endomembrane system"/>
    <property type="evidence" value="ECO:0007669"/>
    <property type="project" value="UniProtKB-SubCell"/>
</dbReference>
<gene>
    <name evidence="8" type="primary">Contig18439.g19579</name>
    <name evidence="8" type="ORF">STYLEM_18818</name>
</gene>
<feature type="domain" description="V-SNARE coiled-coil homology" evidence="7">
    <location>
        <begin position="146"/>
        <end position="206"/>
    </location>
</feature>
<dbReference type="PROSITE" id="PS50859">
    <property type="entry name" value="LONGIN"/>
    <property type="match status" value="1"/>
</dbReference>
<evidence type="ECO:0000256" key="1">
    <source>
        <dbReference type="ARBA" id="ARBA00004308"/>
    </source>
</evidence>
<evidence type="ECO:0000256" key="4">
    <source>
        <dbReference type="PROSITE-ProRule" id="PRU00290"/>
    </source>
</evidence>
<dbReference type="AlphaFoldDB" id="A0A078B630"/>
<dbReference type="InterPro" id="IPR011012">
    <property type="entry name" value="Longin-like_dom_sf"/>
</dbReference>
<dbReference type="InterPro" id="IPR042855">
    <property type="entry name" value="V_SNARE_CC"/>
</dbReference>
<dbReference type="PRINTS" id="PR00219">
    <property type="entry name" value="SYNAPTOBREVN"/>
</dbReference>
<evidence type="ECO:0000313" key="9">
    <source>
        <dbReference type="Proteomes" id="UP000039865"/>
    </source>
</evidence>
<keyword evidence="3 5" id="KW-0472">Membrane</keyword>
<keyword evidence="5" id="KW-0812">Transmembrane</keyword>
<dbReference type="Proteomes" id="UP000039865">
    <property type="component" value="Unassembled WGS sequence"/>
</dbReference>
<keyword evidence="5" id="KW-1133">Transmembrane helix</keyword>
<name>A0A078B630_STYLE</name>
<organism evidence="8 9">
    <name type="scientific">Stylonychia lemnae</name>
    <name type="common">Ciliate</name>
    <dbReference type="NCBI Taxonomy" id="5949"/>
    <lineage>
        <taxon>Eukaryota</taxon>
        <taxon>Sar</taxon>
        <taxon>Alveolata</taxon>
        <taxon>Ciliophora</taxon>
        <taxon>Intramacronucleata</taxon>
        <taxon>Spirotrichea</taxon>
        <taxon>Stichotrichia</taxon>
        <taxon>Sporadotrichida</taxon>
        <taxon>Oxytrichidae</taxon>
        <taxon>Stylonychinae</taxon>
        <taxon>Stylonychia</taxon>
    </lineage>
</organism>
<dbReference type="OMA" id="PKYGSKA"/>
<dbReference type="SUPFAM" id="SSF64356">
    <property type="entry name" value="SNARE-like"/>
    <property type="match status" value="1"/>
</dbReference>
<dbReference type="PANTHER" id="PTHR45701">
    <property type="entry name" value="SYNAPTOBREVIN FAMILY MEMBER"/>
    <property type="match status" value="1"/>
</dbReference>
<dbReference type="InterPro" id="IPR001388">
    <property type="entry name" value="Synaptobrevin-like"/>
</dbReference>
<dbReference type="Gene3D" id="3.30.450.50">
    <property type="entry name" value="Longin domain"/>
    <property type="match status" value="1"/>
</dbReference>
<evidence type="ECO:0000256" key="5">
    <source>
        <dbReference type="SAM" id="Phobius"/>
    </source>
</evidence>
<dbReference type="PROSITE" id="PS50892">
    <property type="entry name" value="V_SNARE"/>
    <property type="match status" value="1"/>
</dbReference>
<keyword evidence="4" id="KW-0175">Coiled coil</keyword>
<dbReference type="InterPro" id="IPR016444">
    <property type="entry name" value="Synaptobrevin/VAMP"/>
</dbReference>
<evidence type="ECO:0000256" key="2">
    <source>
        <dbReference type="ARBA" id="ARBA00008025"/>
    </source>
</evidence>
<evidence type="ECO:0000259" key="6">
    <source>
        <dbReference type="PROSITE" id="PS50859"/>
    </source>
</evidence>
<comment type="subcellular location">
    <subcellularLocation>
        <location evidence="1">Endomembrane system</location>
    </subcellularLocation>
</comment>
<proteinExistence type="inferred from homology"/>
<dbReference type="InterPro" id="IPR010908">
    <property type="entry name" value="Longin_dom"/>
</dbReference>
<dbReference type="GO" id="GO:0016192">
    <property type="term" value="P:vesicle-mediated transport"/>
    <property type="evidence" value="ECO:0007669"/>
    <property type="project" value="InterPro"/>
</dbReference>
<dbReference type="GO" id="GO:0016020">
    <property type="term" value="C:membrane"/>
    <property type="evidence" value="ECO:0007669"/>
    <property type="project" value="InterPro"/>
</dbReference>
<sequence length="233" mass="26627">MSDNSTSQGEIKYVAISRVNDAQMLLFIKSANTKNAYADEYRKEVQDIVNNLSQTPTYAELRENQDSPYGIWYIYCDSNLFVYTVLTDTDFKYSNAFTFLKECAKEVQASIPRLQHDIENTPNLNICRDAIANLMVTHQDQRKNDKLAKAQDVVSQATRAMQENVKNMINNQGTFSELEDKSNNIKDTAFKMKNNAQALEREARKRNCRLWAIIICLIVSALIYIIVPLATST</sequence>
<dbReference type="SUPFAM" id="SSF58038">
    <property type="entry name" value="SNARE fusion complex"/>
    <property type="match status" value="1"/>
</dbReference>
<feature type="domain" description="Longin" evidence="6">
    <location>
        <begin position="15"/>
        <end position="115"/>
    </location>
</feature>
<keyword evidence="9" id="KW-1185">Reference proteome</keyword>
<dbReference type="Pfam" id="PF00957">
    <property type="entry name" value="Synaptobrevin"/>
    <property type="match status" value="1"/>
</dbReference>
<evidence type="ECO:0000256" key="3">
    <source>
        <dbReference type="ARBA" id="ARBA00023136"/>
    </source>
</evidence>
<reference evidence="8 9" key="1">
    <citation type="submission" date="2014-06" db="EMBL/GenBank/DDBJ databases">
        <authorList>
            <person name="Swart Estienne"/>
        </authorList>
    </citation>
    <scope>NUCLEOTIDE SEQUENCE [LARGE SCALE GENOMIC DNA]</scope>
    <source>
        <strain evidence="8 9">130c</strain>
    </source>
</reference>
<dbReference type="InParanoid" id="A0A078B630"/>
<protein>
    <submittedName>
        <fullName evidence="8">Vesicle-associated membrane protein 4-like</fullName>
    </submittedName>
</protein>
<evidence type="ECO:0000313" key="8">
    <source>
        <dbReference type="EMBL" id="CDW89681.1"/>
    </source>
</evidence>
<comment type="similarity">
    <text evidence="2">Belongs to the synaptobrevin family.</text>
</comment>
<dbReference type="EMBL" id="CCKQ01017786">
    <property type="protein sequence ID" value="CDW89681.1"/>
    <property type="molecule type" value="Genomic_DNA"/>
</dbReference>
<feature type="transmembrane region" description="Helical" evidence="5">
    <location>
        <begin position="210"/>
        <end position="230"/>
    </location>
</feature>
<dbReference type="Gene3D" id="1.20.5.110">
    <property type="match status" value="1"/>
</dbReference>
<dbReference type="CDD" id="cd15843">
    <property type="entry name" value="R-SNARE"/>
    <property type="match status" value="1"/>
</dbReference>
<accession>A0A078B630</accession>